<evidence type="ECO:0000313" key="2">
    <source>
        <dbReference type="EMBL" id="MQL93930.1"/>
    </source>
</evidence>
<dbReference type="Proteomes" id="UP000652761">
    <property type="component" value="Unassembled WGS sequence"/>
</dbReference>
<proteinExistence type="predicted"/>
<evidence type="ECO:0000313" key="3">
    <source>
        <dbReference type="Proteomes" id="UP000652761"/>
    </source>
</evidence>
<evidence type="ECO:0000256" key="1">
    <source>
        <dbReference type="SAM" id="MobiDB-lite"/>
    </source>
</evidence>
<sequence length="168" mass="18778">MRTLFGAFLAQEESETIIAYLPVGQTRAQVSRNFAQNSGQEQGGTEPRIPCRRQHRWPPTTGWRQARWTLTHPDVHIPGRLHAVGGLIPGRQQGLPALRNYPEIPAHLHHSLGHATHVAVPNGHMGHLGIPLTQNDPQKTTKHFSFGRPKEEKLKSNHHPQREATAPT</sequence>
<protein>
    <submittedName>
        <fullName evidence="2">Uncharacterized protein</fullName>
    </submittedName>
</protein>
<reference evidence="2" key="1">
    <citation type="submission" date="2017-07" db="EMBL/GenBank/DDBJ databases">
        <title>Taro Niue Genome Assembly and Annotation.</title>
        <authorList>
            <person name="Atibalentja N."/>
            <person name="Keating K."/>
            <person name="Fields C.J."/>
        </authorList>
    </citation>
    <scope>NUCLEOTIDE SEQUENCE</scope>
    <source>
        <strain evidence="2">Niue_2</strain>
        <tissue evidence="2">Leaf</tissue>
    </source>
</reference>
<keyword evidence="3" id="KW-1185">Reference proteome</keyword>
<feature type="region of interest" description="Disordered" evidence="1">
    <location>
        <begin position="131"/>
        <end position="168"/>
    </location>
</feature>
<organism evidence="2 3">
    <name type="scientific">Colocasia esculenta</name>
    <name type="common">Wild taro</name>
    <name type="synonym">Arum esculentum</name>
    <dbReference type="NCBI Taxonomy" id="4460"/>
    <lineage>
        <taxon>Eukaryota</taxon>
        <taxon>Viridiplantae</taxon>
        <taxon>Streptophyta</taxon>
        <taxon>Embryophyta</taxon>
        <taxon>Tracheophyta</taxon>
        <taxon>Spermatophyta</taxon>
        <taxon>Magnoliopsida</taxon>
        <taxon>Liliopsida</taxon>
        <taxon>Araceae</taxon>
        <taxon>Aroideae</taxon>
        <taxon>Colocasieae</taxon>
        <taxon>Colocasia</taxon>
    </lineage>
</organism>
<dbReference type="EMBL" id="NMUH01001612">
    <property type="protein sequence ID" value="MQL93930.1"/>
    <property type="molecule type" value="Genomic_DNA"/>
</dbReference>
<accession>A0A843VJY7</accession>
<name>A0A843VJY7_COLES</name>
<dbReference type="AlphaFoldDB" id="A0A843VJY7"/>
<comment type="caution">
    <text evidence="2">The sequence shown here is derived from an EMBL/GenBank/DDBJ whole genome shotgun (WGS) entry which is preliminary data.</text>
</comment>
<gene>
    <name evidence="2" type="ORF">Taro_026584</name>
</gene>